<accession>A0A382IG51</accession>
<feature type="compositionally biased region" description="Basic and acidic residues" evidence="1">
    <location>
        <begin position="26"/>
        <end position="41"/>
    </location>
</feature>
<feature type="non-terminal residue" evidence="2">
    <location>
        <position position="1"/>
    </location>
</feature>
<gene>
    <name evidence="2" type="ORF">METZ01_LOCUS250737</name>
</gene>
<reference evidence="2" key="1">
    <citation type="submission" date="2018-05" db="EMBL/GenBank/DDBJ databases">
        <authorList>
            <person name="Lanie J.A."/>
            <person name="Ng W.-L."/>
            <person name="Kazmierczak K.M."/>
            <person name="Andrzejewski T.M."/>
            <person name="Davidsen T.M."/>
            <person name="Wayne K.J."/>
            <person name="Tettelin H."/>
            <person name="Glass J.I."/>
            <person name="Rusch D."/>
            <person name="Podicherti R."/>
            <person name="Tsui H.-C.T."/>
            <person name="Winkler M.E."/>
        </authorList>
    </citation>
    <scope>NUCLEOTIDE SEQUENCE</scope>
</reference>
<proteinExistence type="predicted"/>
<protein>
    <submittedName>
        <fullName evidence="2">Uncharacterized protein</fullName>
    </submittedName>
</protein>
<dbReference type="AlphaFoldDB" id="A0A382IG51"/>
<feature type="compositionally biased region" description="Pro residues" evidence="1">
    <location>
        <begin position="8"/>
        <end position="18"/>
    </location>
</feature>
<dbReference type="EMBL" id="UINC01066811">
    <property type="protein sequence ID" value="SVB97883.1"/>
    <property type="molecule type" value="Genomic_DNA"/>
</dbReference>
<feature type="region of interest" description="Disordered" evidence="1">
    <location>
        <begin position="1"/>
        <end position="42"/>
    </location>
</feature>
<evidence type="ECO:0000256" key="1">
    <source>
        <dbReference type="SAM" id="MobiDB-lite"/>
    </source>
</evidence>
<organism evidence="2">
    <name type="scientific">marine metagenome</name>
    <dbReference type="NCBI Taxonomy" id="408172"/>
    <lineage>
        <taxon>unclassified sequences</taxon>
        <taxon>metagenomes</taxon>
        <taxon>ecological metagenomes</taxon>
    </lineage>
</organism>
<sequence>ERDGPVLPRLPPRLPPRPGQAAAGNDRTRHLRDLNPHRLPDRAALQPRLQQALRHLSKKVPPV</sequence>
<name>A0A382IG51_9ZZZZ</name>
<evidence type="ECO:0000313" key="2">
    <source>
        <dbReference type="EMBL" id="SVB97883.1"/>
    </source>
</evidence>
<feature type="non-terminal residue" evidence="2">
    <location>
        <position position="63"/>
    </location>
</feature>